<protein>
    <submittedName>
        <fullName evidence="1">Uncharacterized protein</fullName>
    </submittedName>
</protein>
<keyword evidence="2" id="KW-1185">Reference proteome</keyword>
<gene>
    <name evidence="1" type="ORF">M9R32_13950</name>
</gene>
<dbReference type="Proteomes" id="UP001152173">
    <property type="component" value="Unassembled WGS sequence"/>
</dbReference>
<name>A0A9X3LHV0_9BACL</name>
<organism evidence="1 2">
    <name type="scientific">Paenisporosarcina quisquiliarum</name>
    <dbReference type="NCBI Taxonomy" id="365346"/>
    <lineage>
        <taxon>Bacteria</taxon>
        <taxon>Bacillati</taxon>
        <taxon>Bacillota</taxon>
        <taxon>Bacilli</taxon>
        <taxon>Bacillales</taxon>
        <taxon>Caryophanaceae</taxon>
        <taxon>Paenisporosarcina</taxon>
    </lineage>
</organism>
<proteinExistence type="predicted"/>
<dbReference type="RefSeq" id="WP_269927370.1">
    <property type="nucleotide sequence ID" value="NZ_JAMKBJ010000015.1"/>
</dbReference>
<dbReference type="AlphaFoldDB" id="A0A9X3LHV0"/>
<evidence type="ECO:0000313" key="1">
    <source>
        <dbReference type="EMBL" id="MCZ8538295.1"/>
    </source>
</evidence>
<reference evidence="1" key="1">
    <citation type="submission" date="2022-05" db="EMBL/GenBank/DDBJ databases">
        <authorList>
            <person name="Colautti A."/>
            <person name="Iacumin L."/>
        </authorList>
    </citation>
    <scope>NUCLEOTIDE SEQUENCE</scope>
    <source>
        <strain evidence="1">SK 55</strain>
    </source>
</reference>
<accession>A0A9X3LHV0</accession>
<evidence type="ECO:0000313" key="2">
    <source>
        <dbReference type="Proteomes" id="UP001152173"/>
    </source>
</evidence>
<comment type="caution">
    <text evidence="1">The sequence shown here is derived from an EMBL/GenBank/DDBJ whole genome shotgun (WGS) entry which is preliminary data.</text>
</comment>
<dbReference type="EMBL" id="JAMKBJ010000015">
    <property type="protein sequence ID" value="MCZ8538295.1"/>
    <property type="molecule type" value="Genomic_DNA"/>
</dbReference>
<sequence length="72" mass="8202">MEELETVYVIETLEDLYVVEDEVFEGKVLDGVLELATQFNSRREANDFLAEMSEAGISGKIKEAKIFIKVMK</sequence>